<gene>
    <name evidence="11" type="primary">EGFL8</name>
    <name evidence="11" type="ORF">TNCT_635841</name>
</gene>
<protein>
    <submittedName>
        <fullName evidence="11">Epidermal growth factor-like protein 8</fullName>
    </submittedName>
</protein>
<reference evidence="11" key="1">
    <citation type="submission" date="2020-07" db="EMBL/GenBank/DDBJ databases">
        <title>Multicomponent nature underlies the extraordinary mechanical properties of spider dragline silk.</title>
        <authorList>
            <person name="Kono N."/>
            <person name="Nakamura H."/>
            <person name="Mori M."/>
            <person name="Yoshida Y."/>
            <person name="Ohtoshi R."/>
            <person name="Malay A.D."/>
            <person name="Moran D.A.P."/>
            <person name="Tomita M."/>
            <person name="Numata K."/>
            <person name="Arakawa K."/>
        </authorList>
    </citation>
    <scope>NUCLEOTIDE SEQUENCE</scope>
</reference>
<evidence type="ECO:0000313" key="11">
    <source>
        <dbReference type="EMBL" id="GFQ99866.1"/>
    </source>
</evidence>
<evidence type="ECO:0000259" key="9">
    <source>
        <dbReference type="PROSITE" id="PS50026"/>
    </source>
</evidence>
<keyword evidence="2 8" id="KW-0732">Signal</keyword>
<feature type="domain" description="EMI" evidence="10">
    <location>
        <begin position="65"/>
        <end position="148"/>
    </location>
</feature>
<name>A0A8X6GA25_TRICU</name>
<dbReference type="InterPro" id="IPR000152">
    <property type="entry name" value="EGF-type_Asp/Asn_hydroxyl_site"/>
</dbReference>
<dbReference type="SUPFAM" id="SSF57196">
    <property type="entry name" value="EGF/Laminin"/>
    <property type="match status" value="1"/>
</dbReference>
<dbReference type="SMART" id="SM00179">
    <property type="entry name" value="EGF_CA"/>
    <property type="match status" value="1"/>
</dbReference>
<evidence type="ECO:0000256" key="2">
    <source>
        <dbReference type="ARBA" id="ARBA00022729"/>
    </source>
</evidence>
<dbReference type="EMBL" id="BMAO01034925">
    <property type="protein sequence ID" value="GFQ99866.1"/>
    <property type="molecule type" value="Genomic_DNA"/>
</dbReference>
<keyword evidence="4" id="KW-0106">Calcium</keyword>
<evidence type="ECO:0000256" key="1">
    <source>
        <dbReference type="ARBA" id="ARBA00022536"/>
    </source>
</evidence>
<evidence type="ECO:0000256" key="8">
    <source>
        <dbReference type="SAM" id="SignalP"/>
    </source>
</evidence>
<dbReference type="InterPro" id="IPR001881">
    <property type="entry name" value="EGF-like_Ca-bd_dom"/>
</dbReference>
<dbReference type="PANTHER" id="PTHR14949">
    <property type="entry name" value="EGF-LIKE-DOMAIN, MULTIPLE 7, 8"/>
    <property type="match status" value="1"/>
</dbReference>
<evidence type="ECO:0000256" key="5">
    <source>
        <dbReference type="ARBA" id="ARBA00023054"/>
    </source>
</evidence>
<dbReference type="Proteomes" id="UP000887116">
    <property type="component" value="Unassembled WGS sequence"/>
</dbReference>
<evidence type="ECO:0000313" key="12">
    <source>
        <dbReference type="Proteomes" id="UP000887116"/>
    </source>
</evidence>
<dbReference type="InterPro" id="IPR049883">
    <property type="entry name" value="NOTCH1_EGF-like"/>
</dbReference>
<keyword evidence="12" id="KW-1185">Reference proteome</keyword>
<feature type="domain" description="EGF-like" evidence="9">
    <location>
        <begin position="147"/>
        <end position="179"/>
    </location>
</feature>
<dbReference type="Pfam" id="PF07546">
    <property type="entry name" value="EMI"/>
    <property type="match status" value="1"/>
</dbReference>
<comment type="caution">
    <text evidence="11">The sequence shown here is derived from an EMBL/GenBank/DDBJ whole genome shotgun (WGS) entry which is preliminary data.</text>
</comment>
<evidence type="ECO:0000256" key="4">
    <source>
        <dbReference type="ARBA" id="ARBA00022837"/>
    </source>
</evidence>
<dbReference type="PROSITE" id="PS00010">
    <property type="entry name" value="ASX_HYDROXYL"/>
    <property type="match status" value="1"/>
</dbReference>
<dbReference type="OrthoDB" id="6418871at2759"/>
<evidence type="ECO:0000256" key="7">
    <source>
        <dbReference type="PROSITE-ProRule" id="PRU00076"/>
    </source>
</evidence>
<dbReference type="GO" id="GO:0005102">
    <property type="term" value="F:signaling receptor binding"/>
    <property type="evidence" value="ECO:0007669"/>
    <property type="project" value="TreeGrafter"/>
</dbReference>
<dbReference type="GO" id="GO:0009986">
    <property type="term" value="C:cell surface"/>
    <property type="evidence" value="ECO:0007669"/>
    <property type="project" value="TreeGrafter"/>
</dbReference>
<keyword evidence="6 7" id="KW-1015">Disulfide bond</keyword>
<dbReference type="PROSITE" id="PS01186">
    <property type="entry name" value="EGF_2"/>
    <property type="match status" value="2"/>
</dbReference>
<dbReference type="InterPro" id="IPR018097">
    <property type="entry name" value="EGF_Ca-bd_CS"/>
</dbReference>
<evidence type="ECO:0000256" key="6">
    <source>
        <dbReference type="ARBA" id="ARBA00023157"/>
    </source>
</evidence>
<dbReference type="PROSITE" id="PS51041">
    <property type="entry name" value="EMI"/>
    <property type="match status" value="1"/>
</dbReference>
<feature type="domain" description="EGF-like" evidence="9">
    <location>
        <begin position="181"/>
        <end position="221"/>
    </location>
</feature>
<dbReference type="InterPro" id="IPR000742">
    <property type="entry name" value="EGF"/>
</dbReference>
<feature type="chain" id="PRO_5036463074" evidence="8">
    <location>
        <begin position="21"/>
        <end position="305"/>
    </location>
</feature>
<proteinExistence type="predicted"/>
<evidence type="ECO:0000259" key="10">
    <source>
        <dbReference type="PROSITE" id="PS51041"/>
    </source>
</evidence>
<dbReference type="GO" id="GO:0005576">
    <property type="term" value="C:extracellular region"/>
    <property type="evidence" value="ECO:0007669"/>
    <property type="project" value="TreeGrafter"/>
</dbReference>
<dbReference type="SMART" id="SM00181">
    <property type="entry name" value="EGF"/>
    <property type="match status" value="2"/>
</dbReference>
<accession>A0A8X6GA25</accession>
<feature type="disulfide bond" evidence="7">
    <location>
        <begin position="169"/>
        <end position="178"/>
    </location>
</feature>
<keyword evidence="1 7" id="KW-0245">EGF-like domain</keyword>
<comment type="caution">
    <text evidence="7">Lacks conserved residue(s) required for the propagation of feature annotation.</text>
</comment>
<dbReference type="PROSITE" id="PS51257">
    <property type="entry name" value="PROKAR_LIPOPROTEIN"/>
    <property type="match status" value="1"/>
</dbReference>
<dbReference type="InterPro" id="IPR050969">
    <property type="entry name" value="Dev_Signal_Modulators"/>
</dbReference>
<dbReference type="GO" id="GO:0005509">
    <property type="term" value="F:calcium ion binding"/>
    <property type="evidence" value="ECO:0007669"/>
    <property type="project" value="InterPro"/>
</dbReference>
<dbReference type="InterPro" id="IPR009030">
    <property type="entry name" value="Growth_fac_rcpt_cys_sf"/>
</dbReference>
<dbReference type="PROSITE" id="PS01187">
    <property type="entry name" value="EGF_CA"/>
    <property type="match status" value="1"/>
</dbReference>
<keyword evidence="5" id="KW-0175">Coiled coil</keyword>
<dbReference type="Gene3D" id="2.10.25.10">
    <property type="entry name" value="Laminin"/>
    <property type="match status" value="2"/>
</dbReference>
<keyword evidence="3" id="KW-0677">Repeat</keyword>
<feature type="signal peptide" evidence="8">
    <location>
        <begin position="1"/>
        <end position="20"/>
    </location>
</feature>
<dbReference type="FunFam" id="2.10.25.10:FF:000010">
    <property type="entry name" value="Pro-epidermal growth factor"/>
    <property type="match status" value="1"/>
</dbReference>
<organism evidence="11 12">
    <name type="scientific">Trichonephila clavata</name>
    <name type="common">Joro spider</name>
    <name type="synonym">Nephila clavata</name>
    <dbReference type="NCBI Taxonomy" id="2740835"/>
    <lineage>
        <taxon>Eukaryota</taxon>
        <taxon>Metazoa</taxon>
        <taxon>Ecdysozoa</taxon>
        <taxon>Arthropoda</taxon>
        <taxon>Chelicerata</taxon>
        <taxon>Arachnida</taxon>
        <taxon>Araneae</taxon>
        <taxon>Araneomorphae</taxon>
        <taxon>Entelegynae</taxon>
        <taxon>Araneoidea</taxon>
        <taxon>Nephilidae</taxon>
        <taxon>Trichonephila</taxon>
    </lineage>
</organism>
<sequence>MRYIYFWILLSLCACSRVQGAGGIVPKRLNDVYYWEQNTAASSVAKHAERKHANHEEHSSKRLFGRHVCTQNKVTMVPVKEMQSYCKPAYQSYLRRCDKDNSRYCSGYRVVYELAYRSVQRLVAKTESMYSCCPGWTQTRVSSSDCRKAICREECQNGGTCSKPDHCSCAVGWTGKTCSTDIDECAKRKDNCDHDCINTPGSFRCVCKDGYVLQEDGKTCEKRNTARTERELDSELLKKMETMQKRIEALEEWQRQVLSQDKDDAGHQRDDRINSLSEQIAILEERLEECSCNKRDTIQFPAAQK</sequence>
<dbReference type="InterPro" id="IPR011489">
    <property type="entry name" value="EMI_domain"/>
</dbReference>
<dbReference type="AlphaFoldDB" id="A0A8X6GA25"/>
<dbReference type="SUPFAM" id="SSF57184">
    <property type="entry name" value="Growth factor receptor domain"/>
    <property type="match status" value="1"/>
</dbReference>
<dbReference type="Pfam" id="PF07645">
    <property type="entry name" value="EGF_CA"/>
    <property type="match status" value="1"/>
</dbReference>
<evidence type="ECO:0000256" key="3">
    <source>
        <dbReference type="ARBA" id="ARBA00022737"/>
    </source>
</evidence>
<dbReference type="Pfam" id="PF00008">
    <property type="entry name" value="EGF"/>
    <property type="match status" value="1"/>
</dbReference>
<dbReference type="PROSITE" id="PS50026">
    <property type="entry name" value="EGF_3"/>
    <property type="match status" value="2"/>
</dbReference>
<feature type="disulfide bond" evidence="7">
    <location>
        <begin position="151"/>
        <end position="161"/>
    </location>
</feature>
<dbReference type="PROSITE" id="PS00022">
    <property type="entry name" value="EGF_1"/>
    <property type="match status" value="1"/>
</dbReference>
<dbReference type="PANTHER" id="PTHR14949:SF56">
    <property type="entry name" value="EGF-LIKE-DOMAIN, MULTIPLE 7"/>
    <property type="match status" value="1"/>
</dbReference>